<dbReference type="EC" id="2.3.1.30" evidence="3"/>
<dbReference type="SUPFAM" id="SSF51161">
    <property type="entry name" value="Trimeric LpxA-like enzymes"/>
    <property type="match status" value="1"/>
</dbReference>
<dbReference type="InterPro" id="IPR053376">
    <property type="entry name" value="Serine_acetyltransferase"/>
</dbReference>
<dbReference type="PROSITE" id="PS00101">
    <property type="entry name" value="HEXAPEP_TRANSFERASES"/>
    <property type="match status" value="1"/>
</dbReference>
<comment type="pathway">
    <text evidence="1">Amino-acid biosynthesis; L-cysteine biosynthesis; L-cysteine from L-serine: step 1/2.</text>
</comment>
<dbReference type="InterPro" id="IPR045304">
    <property type="entry name" value="LbH_SAT"/>
</dbReference>
<proteinExistence type="inferred from homology"/>
<evidence type="ECO:0000256" key="8">
    <source>
        <dbReference type="ARBA" id="ARBA00023315"/>
    </source>
</evidence>
<feature type="domain" description="Serine acetyltransferase N-terminal" evidence="10">
    <location>
        <begin position="37"/>
        <end position="141"/>
    </location>
</feature>
<keyword evidence="5" id="KW-0028">Amino-acid biosynthesis</keyword>
<evidence type="ECO:0000256" key="2">
    <source>
        <dbReference type="ARBA" id="ARBA00007274"/>
    </source>
</evidence>
<organism evidence="11 12">
    <name type="scientific">Devosia pacifica</name>
    <dbReference type="NCBI Taxonomy" id="1335967"/>
    <lineage>
        <taxon>Bacteria</taxon>
        <taxon>Pseudomonadati</taxon>
        <taxon>Pseudomonadota</taxon>
        <taxon>Alphaproteobacteria</taxon>
        <taxon>Hyphomicrobiales</taxon>
        <taxon>Devosiaceae</taxon>
        <taxon>Devosia</taxon>
    </lineage>
</organism>
<evidence type="ECO:0000256" key="6">
    <source>
        <dbReference type="ARBA" id="ARBA00022679"/>
    </source>
</evidence>
<evidence type="ECO:0000256" key="4">
    <source>
        <dbReference type="ARBA" id="ARBA00018522"/>
    </source>
</evidence>
<accession>A0A918VQ35</accession>
<dbReference type="InterPro" id="IPR010493">
    <property type="entry name" value="Ser_AcTrfase_N"/>
</dbReference>
<dbReference type="GO" id="GO:0006535">
    <property type="term" value="P:cysteine biosynthetic process from serine"/>
    <property type="evidence" value="ECO:0007669"/>
    <property type="project" value="InterPro"/>
</dbReference>
<comment type="caution">
    <text evidence="11">The sequence shown here is derived from an EMBL/GenBank/DDBJ whole genome shotgun (WGS) entry which is preliminary data.</text>
</comment>
<dbReference type="GO" id="GO:0009001">
    <property type="term" value="F:serine O-acetyltransferase activity"/>
    <property type="evidence" value="ECO:0007669"/>
    <property type="project" value="UniProtKB-EC"/>
</dbReference>
<dbReference type="InterPro" id="IPR011004">
    <property type="entry name" value="Trimer_LpxA-like_sf"/>
</dbReference>
<dbReference type="AlphaFoldDB" id="A0A918VQ35"/>
<reference evidence="11" key="1">
    <citation type="journal article" date="2014" name="Int. J. Syst. Evol. Microbiol.">
        <title>Complete genome sequence of Corynebacterium casei LMG S-19264T (=DSM 44701T), isolated from a smear-ripened cheese.</title>
        <authorList>
            <consortium name="US DOE Joint Genome Institute (JGI-PGF)"/>
            <person name="Walter F."/>
            <person name="Albersmeier A."/>
            <person name="Kalinowski J."/>
            <person name="Ruckert C."/>
        </authorList>
    </citation>
    <scope>NUCLEOTIDE SEQUENCE</scope>
    <source>
        <strain evidence="11">KCTC 32437</strain>
    </source>
</reference>
<gene>
    <name evidence="11" type="primary">cysE</name>
    <name evidence="11" type="ORF">GCM10007989_05880</name>
</gene>
<dbReference type="Gene3D" id="2.160.10.10">
    <property type="entry name" value="Hexapeptide repeat proteins"/>
    <property type="match status" value="1"/>
</dbReference>
<dbReference type="NCBIfam" id="NF041874">
    <property type="entry name" value="EPS_EpsC"/>
    <property type="match status" value="1"/>
</dbReference>
<dbReference type="NCBIfam" id="TIGR01172">
    <property type="entry name" value="cysE"/>
    <property type="match status" value="1"/>
</dbReference>
<dbReference type="CDD" id="cd03354">
    <property type="entry name" value="LbH_SAT"/>
    <property type="match status" value="1"/>
</dbReference>
<dbReference type="InterPro" id="IPR042122">
    <property type="entry name" value="Ser_AcTrfase_N_sf"/>
</dbReference>
<keyword evidence="7" id="KW-0677">Repeat</keyword>
<keyword evidence="8" id="KW-0012">Acyltransferase</keyword>
<dbReference type="FunFam" id="2.160.10.10:FF:000002">
    <property type="entry name" value="Serine acetyltransferase"/>
    <property type="match status" value="1"/>
</dbReference>
<dbReference type="EMBL" id="BMZE01000001">
    <property type="protein sequence ID" value="GHA14050.1"/>
    <property type="molecule type" value="Genomic_DNA"/>
</dbReference>
<dbReference type="GO" id="GO:0005737">
    <property type="term" value="C:cytoplasm"/>
    <property type="evidence" value="ECO:0007669"/>
    <property type="project" value="InterPro"/>
</dbReference>
<keyword evidence="6" id="KW-0808">Transferase</keyword>
<dbReference type="PANTHER" id="PTHR42811">
    <property type="entry name" value="SERINE ACETYLTRANSFERASE"/>
    <property type="match status" value="1"/>
</dbReference>
<evidence type="ECO:0000313" key="12">
    <source>
        <dbReference type="Proteomes" id="UP000646579"/>
    </source>
</evidence>
<dbReference type="InterPro" id="IPR018357">
    <property type="entry name" value="Hexapep_transf_CS"/>
</dbReference>
<dbReference type="Gene3D" id="1.10.3130.10">
    <property type="entry name" value="serine acetyltransferase, domain 1"/>
    <property type="match status" value="1"/>
</dbReference>
<name>A0A918VQ35_9HYPH</name>
<dbReference type="Proteomes" id="UP000646579">
    <property type="component" value="Unassembled WGS sequence"/>
</dbReference>
<comment type="catalytic activity">
    <reaction evidence="9">
        <text>L-serine + acetyl-CoA = O-acetyl-L-serine + CoA</text>
        <dbReference type="Rhea" id="RHEA:24560"/>
        <dbReference type="ChEBI" id="CHEBI:33384"/>
        <dbReference type="ChEBI" id="CHEBI:57287"/>
        <dbReference type="ChEBI" id="CHEBI:57288"/>
        <dbReference type="ChEBI" id="CHEBI:58340"/>
        <dbReference type="EC" id="2.3.1.30"/>
    </reaction>
</comment>
<reference evidence="11" key="2">
    <citation type="submission" date="2020-09" db="EMBL/GenBank/DDBJ databases">
        <authorList>
            <person name="Sun Q."/>
            <person name="Kim S."/>
        </authorList>
    </citation>
    <scope>NUCLEOTIDE SEQUENCE</scope>
    <source>
        <strain evidence="11">KCTC 32437</strain>
    </source>
</reference>
<keyword evidence="12" id="KW-1185">Reference proteome</keyword>
<evidence type="ECO:0000256" key="5">
    <source>
        <dbReference type="ARBA" id="ARBA00022605"/>
    </source>
</evidence>
<evidence type="ECO:0000256" key="7">
    <source>
        <dbReference type="ARBA" id="ARBA00022737"/>
    </source>
</evidence>
<dbReference type="SMART" id="SM00971">
    <property type="entry name" value="SATase_N"/>
    <property type="match status" value="1"/>
</dbReference>
<evidence type="ECO:0000256" key="9">
    <source>
        <dbReference type="ARBA" id="ARBA00049486"/>
    </source>
</evidence>
<protein>
    <recommendedName>
        <fullName evidence="4">Serine acetyltransferase</fullName>
        <ecNumber evidence="3">2.3.1.30</ecNumber>
    </recommendedName>
</protein>
<dbReference type="InterPro" id="IPR001451">
    <property type="entry name" value="Hexapep"/>
</dbReference>
<comment type="similarity">
    <text evidence="2">Belongs to the transferase hexapeptide repeat family.</text>
</comment>
<evidence type="ECO:0000313" key="11">
    <source>
        <dbReference type="EMBL" id="GHA14050.1"/>
    </source>
</evidence>
<evidence type="ECO:0000256" key="1">
    <source>
        <dbReference type="ARBA" id="ARBA00004876"/>
    </source>
</evidence>
<dbReference type="Pfam" id="PF00132">
    <property type="entry name" value="Hexapep"/>
    <property type="match status" value="1"/>
</dbReference>
<evidence type="ECO:0000256" key="3">
    <source>
        <dbReference type="ARBA" id="ARBA00013266"/>
    </source>
</evidence>
<dbReference type="Pfam" id="PF06426">
    <property type="entry name" value="SATase_N"/>
    <property type="match status" value="1"/>
</dbReference>
<dbReference type="InterPro" id="IPR005881">
    <property type="entry name" value="Ser_O-AcTrfase"/>
</dbReference>
<evidence type="ECO:0000259" key="10">
    <source>
        <dbReference type="SMART" id="SM00971"/>
    </source>
</evidence>
<sequence length="295" mass="31235">MLCNVTLMTYMGGANGETVMTVGSKSKAAQIAEVDPVWAAVVAGARQIASDEPPLANMVVANILNHERFEDALVHRLASRLHHPDVSSDMIRRAFHDALEQHSDIGTFARADLAATLERDPACQRAVEPLLYFKGFQAIQTHRFAHALNKMGRRDFALYLQSRASQVFQTDINPAVPMGRGIMLDHGTGLVIGETAAIGDNVSILQGVTLGGTGKSDQDRHPKIGNGVLIGAGAKVLGNIQIGECSRIGAGSVVLKAVPPRTTVAGVPAKVIGEAGCAQPALVMDQMVLVHDPNS</sequence>